<sequence length="62" mass="6950">MLHSWRNTKSAVRNSSLHYLLESGCGSLHVCSTQCYRFVSSNMAWNVQQSRASFATGSMATY</sequence>
<keyword evidence="2" id="KW-1185">Reference proteome</keyword>
<dbReference type="AlphaFoldDB" id="A0A7U2F0Y3"/>
<dbReference type="EMBL" id="CP069028">
    <property type="protein sequence ID" value="QRC96653.1"/>
    <property type="molecule type" value="Genomic_DNA"/>
</dbReference>
<accession>A0A7U2F0Y3</accession>
<evidence type="ECO:0000313" key="1">
    <source>
        <dbReference type="EMBL" id="QRC96653.1"/>
    </source>
</evidence>
<reference evidence="2" key="1">
    <citation type="journal article" date="2021" name="BMC Genomics">
        <title>Chromosome-level genome assembly and manually-curated proteome of model necrotroph Parastagonospora nodorum Sn15 reveals a genome-wide trove of candidate effector homologs, and redundancy of virulence-related functions within an accessory chromosome.</title>
        <authorList>
            <person name="Bertazzoni S."/>
            <person name="Jones D.A.B."/>
            <person name="Phan H.T."/>
            <person name="Tan K.-C."/>
            <person name="Hane J.K."/>
        </authorList>
    </citation>
    <scope>NUCLEOTIDE SEQUENCE [LARGE SCALE GENOMIC DNA]</scope>
    <source>
        <strain evidence="2">SN15 / ATCC MYA-4574 / FGSC 10173)</strain>
    </source>
</reference>
<dbReference type="Proteomes" id="UP000663193">
    <property type="component" value="Chromosome 6"/>
</dbReference>
<name>A0A7U2F0Y3_PHANO</name>
<protein>
    <submittedName>
        <fullName evidence="1">Uncharacterized protein</fullName>
    </submittedName>
</protein>
<organism evidence="1 2">
    <name type="scientific">Phaeosphaeria nodorum (strain SN15 / ATCC MYA-4574 / FGSC 10173)</name>
    <name type="common">Glume blotch fungus</name>
    <name type="synonym">Parastagonospora nodorum</name>
    <dbReference type="NCBI Taxonomy" id="321614"/>
    <lineage>
        <taxon>Eukaryota</taxon>
        <taxon>Fungi</taxon>
        <taxon>Dikarya</taxon>
        <taxon>Ascomycota</taxon>
        <taxon>Pezizomycotina</taxon>
        <taxon>Dothideomycetes</taxon>
        <taxon>Pleosporomycetidae</taxon>
        <taxon>Pleosporales</taxon>
        <taxon>Pleosporineae</taxon>
        <taxon>Phaeosphaeriaceae</taxon>
        <taxon>Parastagonospora</taxon>
    </lineage>
</organism>
<evidence type="ECO:0000313" key="2">
    <source>
        <dbReference type="Proteomes" id="UP000663193"/>
    </source>
</evidence>
<gene>
    <name evidence="1" type="ORF">JI435_015560</name>
</gene>
<dbReference type="VEuPathDB" id="FungiDB:JI435_015560"/>
<proteinExistence type="predicted"/>